<dbReference type="AlphaFoldDB" id="A0AAD1U4P4"/>
<keyword evidence="2" id="KW-1185">Reference proteome</keyword>
<evidence type="ECO:0000313" key="1">
    <source>
        <dbReference type="EMBL" id="CAI2362275.1"/>
    </source>
</evidence>
<name>A0AAD1U4P4_EUPCR</name>
<dbReference type="EMBL" id="CAMPGE010003439">
    <property type="protein sequence ID" value="CAI2362275.1"/>
    <property type="molecule type" value="Genomic_DNA"/>
</dbReference>
<comment type="caution">
    <text evidence="1">The sequence shown here is derived from an EMBL/GenBank/DDBJ whole genome shotgun (WGS) entry which is preliminary data.</text>
</comment>
<protein>
    <submittedName>
        <fullName evidence="1">Uncharacterized protein</fullName>
    </submittedName>
</protein>
<proteinExistence type="predicted"/>
<gene>
    <name evidence="1" type="ORF">ECRASSUSDP1_LOCUS3597</name>
</gene>
<sequence length="43" mass="5027">MLERYVIHCTELLANIIRKTLYIIISIILQNCSHKRSVSPSKK</sequence>
<organism evidence="1 2">
    <name type="scientific">Euplotes crassus</name>
    <dbReference type="NCBI Taxonomy" id="5936"/>
    <lineage>
        <taxon>Eukaryota</taxon>
        <taxon>Sar</taxon>
        <taxon>Alveolata</taxon>
        <taxon>Ciliophora</taxon>
        <taxon>Intramacronucleata</taxon>
        <taxon>Spirotrichea</taxon>
        <taxon>Hypotrichia</taxon>
        <taxon>Euplotida</taxon>
        <taxon>Euplotidae</taxon>
        <taxon>Moneuplotes</taxon>
    </lineage>
</organism>
<accession>A0AAD1U4P4</accession>
<dbReference type="Proteomes" id="UP001295684">
    <property type="component" value="Unassembled WGS sequence"/>
</dbReference>
<reference evidence="1" key="1">
    <citation type="submission" date="2023-07" db="EMBL/GenBank/DDBJ databases">
        <authorList>
            <consortium name="AG Swart"/>
            <person name="Singh M."/>
            <person name="Singh A."/>
            <person name="Seah K."/>
            <person name="Emmerich C."/>
        </authorList>
    </citation>
    <scope>NUCLEOTIDE SEQUENCE</scope>
    <source>
        <strain evidence="1">DP1</strain>
    </source>
</reference>
<evidence type="ECO:0000313" key="2">
    <source>
        <dbReference type="Proteomes" id="UP001295684"/>
    </source>
</evidence>